<feature type="compositionally biased region" description="Low complexity" evidence="1">
    <location>
        <begin position="56"/>
        <end position="67"/>
    </location>
</feature>
<keyword evidence="3" id="KW-1185">Reference proteome</keyword>
<dbReference type="InterPro" id="IPR037646">
    <property type="entry name" value="PROSER3"/>
</dbReference>
<sequence>MIMKASAKQKLTQTKPMVRGNIHSAQPNYKQKKNGRQEYGTSPNLERSPVFTEIWPNSEPSSPCESPTSHKHVPKTSILESSEVHMEESSALSKYLDRFRHGEPQSREERQKESKEQLPSWWASAPSLPPGATADNAEQRRLHHNKIISPSRGSLSILSDNSQCEPYESEILQLQERASRLLHRGEFPLEDDSLPVSSEGIGSSEFSSPVSADEPVRKPIISSLPKYNTAKDPPYILPSSATPLRPEEDILFQWRLRRKMEKAREWTQAQQHFDPYSWRGRNENPLQHKTTEPQSMYSPDFPQGEPQTSTGGRHLNSLDQQTSPPAMLPSGSAAASLHAPAHVPSHTHLLCDILPCPNRLLSTCEEATVPQRPHTQTLPQNTPISGRAEKDVALSNAKITKEATTQVENREKKCSRSSQELNKSSARIHRRQKVPTKTSTPQKLHKRTDLNVRSREEEAPASPIHRALGQAVSEILFQSVDSTASDVVPSEHTDSAEVVSQFLQEAQDSDESEFEDDPLLQVLRKQRKWVKEQITEVDALLKEVQQQHNI</sequence>
<evidence type="ECO:0000313" key="2">
    <source>
        <dbReference type="EMBL" id="CAL1611400.1"/>
    </source>
</evidence>
<feature type="compositionally biased region" description="Polar residues" evidence="1">
    <location>
        <begin position="416"/>
        <end position="425"/>
    </location>
</feature>
<organism evidence="2 3">
    <name type="scientific">Knipowitschia caucasica</name>
    <name type="common">Caucasian dwarf goby</name>
    <name type="synonym">Pomatoschistus caucasicus</name>
    <dbReference type="NCBI Taxonomy" id="637954"/>
    <lineage>
        <taxon>Eukaryota</taxon>
        <taxon>Metazoa</taxon>
        <taxon>Chordata</taxon>
        <taxon>Craniata</taxon>
        <taxon>Vertebrata</taxon>
        <taxon>Euteleostomi</taxon>
        <taxon>Actinopterygii</taxon>
        <taxon>Neopterygii</taxon>
        <taxon>Teleostei</taxon>
        <taxon>Neoteleostei</taxon>
        <taxon>Acanthomorphata</taxon>
        <taxon>Gobiaria</taxon>
        <taxon>Gobiiformes</taxon>
        <taxon>Gobioidei</taxon>
        <taxon>Gobiidae</taxon>
        <taxon>Gobiinae</taxon>
        <taxon>Knipowitschia</taxon>
    </lineage>
</organism>
<protein>
    <recommendedName>
        <fullName evidence="4">Proline and serine-rich protein 3</fullName>
    </recommendedName>
</protein>
<feature type="compositionally biased region" description="Basic and acidic residues" evidence="1">
    <location>
        <begin position="447"/>
        <end position="458"/>
    </location>
</feature>
<accession>A0AAV2MDD6</accession>
<dbReference type="AlphaFoldDB" id="A0AAV2MDD6"/>
<feature type="region of interest" description="Disordered" evidence="1">
    <location>
        <begin position="276"/>
        <end position="332"/>
    </location>
</feature>
<dbReference type="Proteomes" id="UP001497482">
    <property type="component" value="Chromosome 7"/>
</dbReference>
<proteinExistence type="predicted"/>
<dbReference type="EMBL" id="OZ035829">
    <property type="protein sequence ID" value="CAL1611400.1"/>
    <property type="molecule type" value="Genomic_DNA"/>
</dbReference>
<evidence type="ECO:0008006" key="4">
    <source>
        <dbReference type="Google" id="ProtNLM"/>
    </source>
</evidence>
<gene>
    <name evidence="2" type="ORF">KC01_LOCUS37824</name>
</gene>
<name>A0AAV2MDD6_KNICA</name>
<evidence type="ECO:0000313" key="3">
    <source>
        <dbReference type="Proteomes" id="UP001497482"/>
    </source>
</evidence>
<dbReference type="PANTHER" id="PTHR22045:SF6">
    <property type="entry name" value="PROLINE AND SERINE-RICH PROTEIN 3"/>
    <property type="match status" value="1"/>
</dbReference>
<reference evidence="2 3" key="1">
    <citation type="submission" date="2024-04" db="EMBL/GenBank/DDBJ databases">
        <authorList>
            <person name="Waldvogel A.-M."/>
            <person name="Schoenle A."/>
        </authorList>
    </citation>
    <scope>NUCLEOTIDE SEQUENCE [LARGE SCALE GENOMIC DNA]</scope>
</reference>
<feature type="region of interest" description="Disordered" evidence="1">
    <location>
        <begin position="1"/>
        <end position="134"/>
    </location>
</feature>
<feature type="compositionally biased region" description="Basic and acidic residues" evidence="1">
    <location>
        <begin position="95"/>
        <end position="116"/>
    </location>
</feature>
<feature type="compositionally biased region" description="Polar residues" evidence="1">
    <location>
        <begin position="305"/>
        <end position="324"/>
    </location>
</feature>
<feature type="region of interest" description="Disordered" evidence="1">
    <location>
        <begin position="402"/>
        <end position="462"/>
    </location>
</feature>
<feature type="compositionally biased region" description="Low complexity" evidence="1">
    <location>
        <begin position="197"/>
        <end position="208"/>
    </location>
</feature>
<dbReference type="PANTHER" id="PTHR22045">
    <property type="entry name" value="PROLINE AND SERINE-RICH PROTEIN 3"/>
    <property type="match status" value="1"/>
</dbReference>
<feature type="compositionally biased region" description="Polar residues" evidence="1">
    <location>
        <begin position="284"/>
        <end position="297"/>
    </location>
</feature>
<feature type="region of interest" description="Disordered" evidence="1">
    <location>
        <begin position="193"/>
        <end position="213"/>
    </location>
</feature>
<evidence type="ECO:0000256" key="1">
    <source>
        <dbReference type="SAM" id="MobiDB-lite"/>
    </source>
</evidence>